<dbReference type="AlphaFoldDB" id="A0A0A1T979"/>
<evidence type="ECO:0000313" key="2">
    <source>
        <dbReference type="EMBL" id="CEJ82700.1"/>
    </source>
</evidence>
<dbReference type="HOGENOM" id="CLU_069181_0_0_1"/>
<keyword evidence="3" id="KW-1185">Reference proteome</keyword>
<proteinExistence type="predicted"/>
<accession>A0A0A1T979</accession>
<sequence length="224" mass="25125">MGFISRTILLSAVGTAGAAAYLGTRNQVVTPLSPSDAIFSSKVYKKHNPARNPATQDVCIKRIPFSKIRPELLENPSKLTLEYCRGVWSGIGYEIQRRYLEYKYFGPDTSKQLWSKQQLAESSYDKGTCITDHFEVVEKTSSAITVRCGDSPRKTGLRPSDGLFVIGATLDKERQEVELTLKSCLFSSEGKVAGTHGPMPDWMEPLHQWYARLWSETGSRRLLK</sequence>
<name>A0A0A1T979_9HYPO</name>
<organism evidence="2 3">
    <name type="scientific">[Torrubiella] hemipterigena</name>
    <dbReference type="NCBI Taxonomy" id="1531966"/>
    <lineage>
        <taxon>Eukaryota</taxon>
        <taxon>Fungi</taxon>
        <taxon>Dikarya</taxon>
        <taxon>Ascomycota</taxon>
        <taxon>Pezizomycotina</taxon>
        <taxon>Sordariomycetes</taxon>
        <taxon>Hypocreomycetidae</taxon>
        <taxon>Hypocreales</taxon>
        <taxon>Clavicipitaceae</taxon>
        <taxon>Clavicipitaceae incertae sedis</taxon>
        <taxon>'Torrubiella' clade</taxon>
    </lineage>
</organism>
<feature type="signal peptide" evidence="1">
    <location>
        <begin position="1"/>
        <end position="18"/>
    </location>
</feature>
<protein>
    <recommendedName>
        <fullName evidence="4">FAD linked oxidase N-terminal domain-containing protein</fullName>
    </recommendedName>
</protein>
<dbReference type="Proteomes" id="UP000039046">
    <property type="component" value="Unassembled WGS sequence"/>
</dbReference>
<keyword evidence="1" id="KW-0732">Signal</keyword>
<feature type="chain" id="PRO_5001989748" description="FAD linked oxidase N-terminal domain-containing protein" evidence="1">
    <location>
        <begin position="19"/>
        <end position="224"/>
    </location>
</feature>
<evidence type="ECO:0000256" key="1">
    <source>
        <dbReference type="SAM" id="SignalP"/>
    </source>
</evidence>
<gene>
    <name evidence="2" type="ORF">VHEMI02749</name>
</gene>
<dbReference type="OrthoDB" id="4436466at2759"/>
<dbReference type="EMBL" id="CDHN01000001">
    <property type="protein sequence ID" value="CEJ82700.1"/>
    <property type="molecule type" value="Genomic_DNA"/>
</dbReference>
<evidence type="ECO:0000313" key="3">
    <source>
        <dbReference type="Proteomes" id="UP000039046"/>
    </source>
</evidence>
<dbReference type="STRING" id="1531966.A0A0A1T979"/>
<reference evidence="2 3" key="1">
    <citation type="journal article" date="2015" name="Genome Announc.">
        <title>Draft Genome Sequence and Gene Annotation of the Entomopathogenic Fungus Verticillium hemipterigenum.</title>
        <authorList>
            <person name="Horn F."/>
            <person name="Habel A."/>
            <person name="Scharf D.H."/>
            <person name="Dworschak J."/>
            <person name="Brakhage A.A."/>
            <person name="Guthke R."/>
            <person name="Hertweck C."/>
            <person name="Linde J."/>
        </authorList>
    </citation>
    <scope>NUCLEOTIDE SEQUENCE [LARGE SCALE GENOMIC DNA]</scope>
</reference>
<evidence type="ECO:0008006" key="4">
    <source>
        <dbReference type="Google" id="ProtNLM"/>
    </source>
</evidence>